<feature type="chain" id="PRO_5046949618" evidence="1">
    <location>
        <begin position="38"/>
        <end position="77"/>
    </location>
</feature>
<dbReference type="EMBL" id="JBHSDU010000003">
    <property type="protein sequence ID" value="MFC4309932.1"/>
    <property type="molecule type" value="Genomic_DNA"/>
</dbReference>
<keyword evidence="1" id="KW-0732">Signal</keyword>
<name>A0ABV8SSH0_9GAMM</name>
<organism evidence="2 3">
    <name type="scientific">Steroidobacter flavus</name>
    <dbReference type="NCBI Taxonomy" id="1842136"/>
    <lineage>
        <taxon>Bacteria</taxon>
        <taxon>Pseudomonadati</taxon>
        <taxon>Pseudomonadota</taxon>
        <taxon>Gammaproteobacteria</taxon>
        <taxon>Steroidobacterales</taxon>
        <taxon>Steroidobacteraceae</taxon>
        <taxon>Steroidobacter</taxon>
    </lineage>
</organism>
<sequence>MSDRGNRRRISDGGLIFITMMVTILLCALWVAASADAADTPHAGSTEQLRPGGSYACHEGNYALPGILAGARGGEKR</sequence>
<dbReference type="Proteomes" id="UP001595904">
    <property type="component" value="Unassembled WGS sequence"/>
</dbReference>
<feature type="signal peptide" evidence="1">
    <location>
        <begin position="1"/>
        <end position="37"/>
    </location>
</feature>
<gene>
    <name evidence="2" type="ORF">ACFPN2_12650</name>
</gene>
<proteinExistence type="predicted"/>
<reference evidence="3" key="1">
    <citation type="journal article" date="2019" name="Int. J. Syst. Evol. Microbiol.">
        <title>The Global Catalogue of Microorganisms (GCM) 10K type strain sequencing project: providing services to taxonomists for standard genome sequencing and annotation.</title>
        <authorList>
            <consortium name="The Broad Institute Genomics Platform"/>
            <consortium name="The Broad Institute Genome Sequencing Center for Infectious Disease"/>
            <person name="Wu L."/>
            <person name="Ma J."/>
        </authorList>
    </citation>
    <scope>NUCLEOTIDE SEQUENCE [LARGE SCALE GENOMIC DNA]</scope>
    <source>
        <strain evidence="3">CGMCC 1.10759</strain>
    </source>
</reference>
<evidence type="ECO:0000256" key="1">
    <source>
        <dbReference type="SAM" id="SignalP"/>
    </source>
</evidence>
<accession>A0ABV8SSH0</accession>
<comment type="caution">
    <text evidence="2">The sequence shown here is derived from an EMBL/GenBank/DDBJ whole genome shotgun (WGS) entry which is preliminary data.</text>
</comment>
<protein>
    <submittedName>
        <fullName evidence="2">Uncharacterized protein</fullName>
    </submittedName>
</protein>
<evidence type="ECO:0000313" key="2">
    <source>
        <dbReference type="EMBL" id="MFC4309932.1"/>
    </source>
</evidence>
<keyword evidence="3" id="KW-1185">Reference proteome</keyword>
<evidence type="ECO:0000313" key="3">
    <source>
        <dbReference type="Proteomes" id="UP001595904"/>
    </source>
</evidence>
<dbReference type="RefSeq" id="WP_380597006.1">
    <property type="nucleotide sequence ID" value="NZ_JBHSDU010000003.1"/>
</dbReference>